<evidence type="ECO:0000256" key="3">
    <source>
        <dbReference type="ARBA" id="ARBA00022475"/>
    </source>
</evidence>
<dbReference type="OrthoDB" id="9761387at2"/>
<dbReference type="Pfam" id="PF00528">
    <property type="entry name" value="BPD_transp_1"/>
    <property type="match status" value="1"/>
</dbReference>
<dbReference type="STRING" id="335541.Swol_0404"/>
<dbReference type="RefSeq" id="WP_011639850.1">
    <property type="nucleotide sequence ID" value="NC_008346.1"/>
</dbReference>
<gene>
    <name evidence="9" type="ordered locus">Swol_0404</name>
</gene>
<sequence>MKRKELISLIFVIPALAAIFALTLYPILRGIDISLTDKLLSYDKYSYIGLENYINILKDDMFWLALQHTAVITIISSIIILILSLALALLLNMKFPLRKFFRGILMIPWVVPSVVSVLIFRWIYNDYYGYINYILVKYHILDQAVNILADEKLAWLGVIIPIVWKEYPFAMLIFLASLQSIDKNLYEAAKIDGASRLQVFKEITLPLLKPAFVILGILEIIWMFSSFDTIFLLTRGGPDNSTITLSIYTYMQAFESTEFGYGSALATIMFLILFAVSIVYFIFVNRESWSKKTS</sequence>
<dbReference type="GO" id="GO:0005886">
    <property type="term" value="C:plasma membrane"/>
    <property type="evidence" value="ECO:0007669"/>
    <property type="project" value="UniProtKB-SubCell"/>
</dbReference>
<keyword evidence="10" id="KW-1185">Reference proteome</keyword>
<feature type="transmembrane region" description="Helical" evidence="7">
    <location>
        <begin position="211"/>
        <end position="233"/>
    </location>
</feature>
<feature type="transmembrane region" description="Helical" evidence="7">
    <location>
        <begin position="7"/>
        <end position="28"/>
    </location>
</feature>
<evidence type="ECO:0000259" key="8">
    <source>
        <dbReference type="PROSITE" id="PS50928"/>
    </source>
</evidence>
<keyword evidence="4 7" id="KW-0812">Transmembrane</keyword>
<evidence type="ECO:0000256" key="1">
    <source>
        <dbReference type="ARBA" id="ARBA00004651"/>
    </source>
</evidence>
<evidence type="ECO:0000313" key="9">
    <source>
        <dbReference type="EMBL" id="ABI67742.1"/>
    </source>
</evidence>
<evidence type="ECO:0000256" key="2">
    <source>
        <dbReference type="ARBA" id="ARBA00022448"/>
    </source>
</evidence>
<dbReference type="AlphaFoldDB" id="Q0AZW2"/>
<feature type="domain" description="ABC transmembrane type-1" evidence="8">
    <location>
        <begin position="66"/>
        <end position="280"/>
    </location>
</feature>
<dbReference type="PROSITE" id="PS50928">
    <property type="entry name" value="ABC_TM1"/>
    <property type="match status" value="1"/>
</dbReference>
<dbReference type="PANTHER" id="PTHR43005">
    <property type="entry name" value="BLR7065 PROTEIN"/>
    <property type="match status" value="1"/>
</dbReference>
<dbReference type="PANTHER" id="PTHR43005:SF1">
    <property type="entry name" value="SPERMIDINE_PUTRESCINE TRANSPORT SYSTEM PERMEASE PROTEIN"/>
    <property type="match status" value="1"/>
</dbReference>
<feature type="transmembrane region" description="Helical" evidence="7">
    <location>
        <begin position="259"/>
        <end position="283"/>
    </location>
</feature>
<evidence type="ECO:0000256" key="5">
    <source>
        <dbReference type="ARBA" id="ARBA00022989"/>
    </source>
</evidence>
<feature type="transmembrane region" description="Helical" evidence="7">
    <location>
        <begin position="153"/>
        <end position="176"/>
    </location>
</feature>
<keyword evidence="3" id="KW-1003">Cell membrane</keyword>
<proteinExistence type="inferred from homology"/>
<comment type="similarity">
    <text evidence="7">Belongs to the binding-protein-dependent transport system permease family.</text>
</comment>
<keyword evidence="6 7" id="KW-0472">Membrane</keyword>
<dbReference type="Gene3D" id="1.10.3720.10">
    <property type="entry name" value="MetI-like"/>
    <property type="match status" value="1"/>
</dbReference>
<dbReference type="Proteomes" id="UP000001968">
    <property type="component" value="Chromosome"/>
</dbReference>
<evidence type="ECO:0000313" key="10">
    <source>
        <dbReference type="Proteomes" id="UP000001968"/>
    </source>
</evidence>
<dbReference type="KEGG" id="swo:Swol_0404"/>
<dbReference type="SUPFAM" id="SSF161098">
    <property type="entry name" value="MetI-like"/>
    <property type="match status" value="1"/>
</dbReference>
<comment type="subcellular location">
    <subcellularLocation>
        <location evidence="1 7">Cell membrane</location>
        <topology evidence="1 7">Multi-pass membrane protein</topology>
    </subcellularLocation>
</comment>
<protein>
    <submittedName>
        <fullName evidence="9">ABC sugar transporter, inner membrane subunit</fullName>
    </submittedName>
</protein>
<evidence type="ECO:0000256" key="4">
    <source>
        <dbReference type="ARBA" id="ARBA00022692"/>
    </source>
</evidence>
<feature type="transmembrane region" description="Helical" evidence="7">
    <location>
        <begin position="103"/>
        <end position="124"/>
    </location>
</feature>
<dbReference type="InterPro" id="IPR035906">
    <property type="entry name" value="MetI-like_sf"/>
</dbReference>
<dbReference type="EMBL" id="CP000448">
    <property type="protein sequence ID" value="ABI67742.1"/>
    <property type="molecule type" value="Genomic_DNA"/>
</dbReference>
<feature type="transmembrane region" description="Helical" evidence="7">
    <location>
        <begin position="70"/>
        <end position="91"/>
    </location>
</feature>
<organism evidence="9 10">
    <name type="scientific">Syntrophomonas wolfei subsp. wolfei (strain DSM 2245B / Goettingen)</name>
    <dbReference type="NCBI Taxonomy" id="335541"/>
    <lineage>
        <taxon>Bacteria</taxon>
        <taxon>Bacillati</taxon>
        <taxon>Bacillota</taxon>
        <taxon>Clostridia</taxon>
        <taxon>Eubacteriales</taxon>
        <taxon>Syntrophomonadaceae</taxon>
        <taxon>Syntrophomonas</taxon>
    </lineage>
</organism>
<evidence type="ECO:0000256" key="6">
    <source>
        <dbReference type="ARBA" id="ARBA00023136"/>
    </source>
</evidence>
<reference evidence="10" key="1">
    <citation type="journal article" date="2010" name="Environ. Microbiol.">
        <title>The genome of Syntrophomonas wolfei: new insights into syntrophic metabolism and biohydrogen production.</title>
        <authorList>
            <person name="Sieber J.R."/>
            <person name="Sims D.R."/>
            <person name="Han C."/>
            <person name="Kim E."/>
            <person name="Lykidis A."/>
            <person name="Lapidus A.L."/>
            <person name="McDonnald E."/>
            <person name="Rohlin L."/>
            <person name="Culley D.E."/>
            <person name="Gunsalus R."/>
            <person name="McInerney M.J."/>
        </authorList>
    </citation>
    <scope>NUCLEOTIDE SEQUENCE [LARGE SCALE GENOMIC DNA]</scope>
    <source>
        <strain evidence="10">DSM 2245B / Goettingen</strain>
    </source>
</reference>
<dbReference type="HOGENOM" id="CLU_016047_0_3_9"/>
<keyword evidence="9" id="KW-0762">Sugar transport</keyword>
<dbReference type="GO" id="GO:0055085">
    <property type="term" value="P:transmembrane transport"/>
    <property type="evidence" value="ECO:0007669"/>
    <property type="project" value="InterPro"/>
</dbReference>
<name>Q0AZW2_SYNWW</name>
<evidence type="ECO:0000256" key="7">
    <source>
        <dbReference type="RuleBase" id="RU363032"/>
    </source>
</evidence>
<accession>Q0AZW2</accession>
<keyword evidence="5 7" id="KW-1133">Transmembrane helix</keyword>
<dbReference type="CDD" id="cd06261">
    <property type="entry name" value="TM_PBP2"/>
    <property type="match status" value="1"/>
</dbReference>
<dbReference type="eggNOG" id="COG1175">
    <property type="taxonomic scope" value="Bacteria"/>
</dbReference>
<dbReference type="InterPro" id="IPR000515">
    <property type="entry name" value="MetI-like"/>
</dbReference>
<keyword evidence="2 7" id="KW-0813">Transport</keyword>